<proteinExistence type="predicted"/>
<dbReference type="RefSeq" id="WP_268924050.1">
    <property type="nucleotide sequence ID" value="NZ_JAPTGB010000002.1"/>
</dbReference>
<sequence>MTKSDSAVSEVVGVLLLLTITLILVSLVAVAMNSAVSTTDKPVSATIVGSIDKDKNYITFENIAGDSFVLDQIEVRLGIRERPADYTTVRNSGESRLLNSYSNESVVGLGDRFYIALQNTAGGFSLMLPDSSVFPMSSKEHLTYRIYDRRTSTPVSSGEIAIP</sequence>
<keyword evidence="1" id="KW-1133">Transmembrane helix</keyword>
<feature type="transmembrane region" description="Helical" evidence="1">
    <location>
        <begin position="12"/>
        <end position="32"/>
    </location>
</feature>
<keyword evidence="1" id="KW-0812">Transmembrane</keyword>
<evidence type="ECO:0000313" key="4">
    <source>
        <dbReference type="Proteomes" id="UP001141422"/>
    </source>
</evidence>
<evidence type="ECO:0000259" key="2">
    <source>
        <dbReference type="Pfam" id="PF07790"/>
    </source>
</evidence>
<keyword evidence="1" id="KW-0472">Membrane</keyword>
<reference evidence="3" key="1">
    <citation type="submission" date="2022-12" db="EMBL/GenBank/DDBJ databases">
        <title>Isolation and characterisation of novel Methanocorpusculum spp. from native Australian herbivores indicates the genus is ancestrally host-associated.</title>
        <authorList>
            <person name="Volmer J.G."/>
            <person name="Soo R.M."/>
            <person name="Evans P.N."/>
            <person name="Hoedt E.C."/>
            <person name="Astorga Alsina A.L."/>
            <person name="Woodcroft B.J."/>
            <person name="Tyson G.W."/>
            <person name="Hugenholtz P."/>
            <person name="Morrison M."/>
        </authorList>
    </citation>
    <scope>NUCLEOTIDE SEQUENCE</scope>
    <source>
        <strain evidence="3">MG</strain>
    </source>
</reference>
<dbReference type="InterPro" id="IPR012859">
    <property type="entry name" value="Pilin_N_archaeal"/>
</dbReference>
<dbReference type="Pfam" id="PF07790">
    <property type="entry name" value="Pilin_N"/>
    <property type="match status" value="1"/>
</dbReference>
<feature type="domain" description="Archaeal Type IV pilin N-terminal" evidence="2">
    <location>
        <begin position="6"/>
        <end position="78"/>
    </location>
</feature>
<organism evidence="3 4">
    <name type="scientific">Methanocorpusculum petauri</name>
    <dbReference type="NCBI Taxonomy" id="3002863"/>
    <lineage>
        <taxon>Archaea</taxon>
        <taxon>Methanobacteriati</taxon>
        <taxon>Methanobacteriota</taxon>
        <taxon>Stenosarchaea group</taxon>
        <taxon>Methanomicrobia</taxon>
        <taxon>Methanomicrobiales</taxon>
        <taxon>Methanocorpusculaceae</taxon>
        <taxon>Methanocorpusculum</taxon>
    </lineage>
</organism>
<gene>
    <name evidence="3" type="ORF">O0S10_01150</name>
</gene>
<dbReference type="Proteomes" id="UP001141422">
    <property type="component" value="Unassembled WGS sequence"/>
</dbReference>
<dbReference type="EMBL" id="JAPTGB010000002">
    <property type="protein sequence ID" value="MCZ0859831.1"/>
    <property type="molecule type" value="Genomic_DNA"/>
</dbReference>
<name>A0ABT4IE25_9EURY</name>
<evidence type="ECO:0000313" key="3">
    <source>
        <dbReference type="EMBL" id="MCZ0859831.1"/>
    </source>
</evidence>
<protein>
    <submittedName>
        <fullName evidence="3">Type IV pilin</fullName>
    </submittedName>
</protein>
<keyword evidence="4" id="KW-1185">Reference proteome</keyword>
<accession>A0ABT4IE25</accession>
<evidence type="ECO:0000256" key="1">
    <source>
        <dbReference type="SAM" id="Phobius"/>
    </source>
</evidence>
<comment type="caution">
    <text evidence="3">The sequence shown here is derived from an EMBL/GenBank/DDBJ whole genome shotgun (WGS) entry which is preliminary data.</text>
</comment>